<feature type="compositionally biased region" description="Low complexity" evidence="3">
    <location>
        <begin position="78"/>
        <end position="92"/>
    </location>
</feature>
<feature type="compositionally biased region" description="Basic and acidic residues" evidence="3">
    <location>
        <begin position="94"/>
        <end position="103"/>
    </location>
</feature>
<dbReference type="PANTHER" id="PTHR11359:SF3">
    <property type="entry name" value="AMP DEAMINASE 2"/>
    <property type="match status" value="1"/>
</dbReference>
<dbReference type="AlphaFoldDB" id="A0AAJ7PD72"/>
<dbReference type="RefSeq" id="XP_018518574.1">
    <property type="nucleotide sequence ID" value="XM_018663058.2"/>
</dbReference>
<dbReference type="InterPro" id="IPR032466">
    <property type="entry name" value="Metal_Hydrolase"/>
</dbReference>
<dbReference type="InterPro" id="IPR006329">
    <property type="entry name" value="AMPD"/>
</dbReference>
<dbReference type="GeneID" id="108874549"/>
<sequence length="113" mass="12703">MLENIFMPLFEATINLGSHPELHLFLQHVVGFDSIGDESKPEHIFDSDSPLPVNWTEEDNPPYSYYLYAVNDGFSGHTSTSSTSSTPFASTTKLGDREKGQVKEEEEGEEKEF</sequence>
<evidence type="ECO:0000256" key="3">
    <source>
        <dbReference type="SAM" id="MobiDB-lite"/>
    </source>
</evidence>
<evidence type="ECO:0000256" key="1">
    <source>
        <dbReference type="ARBA" id="ARBA00006676"/>
    </source>
</evidence>
<name>A0AAJ7PD72_LATCA</name>
<dbReference type="Pfam" id="PF19326">
    <property type="entry name" value="AMP_deaminase"/>
    <property type="match status" value="1"/>
</dbReference>
<protein>
    <submittedName>
        <fullName evidence="5 6">AMP deaminase 2-like</fullName>
    </submittedName>
</protein>
<dbReference type="GO" id="GO:0003876">
    <property type="term" value="F:AMP deaminase activity"/>
    <property type="evidence" value="ECO:0007669"/>
    <property type="project" value="InterPro"/>
</dbReference>
<feature type="region of interest" description="Disordered" evidence="3">
    <location>
        <begin position="76"/>
        <end position="113"/>
    </location>
</feature>
<proteinExistence type="inferred from homology"/>
<dbReference type="Proteomes" id="UP000694890">
    <property type="component" value="Unplaced"/>
</dbReference>
<dbReference type="GO" id="GO:0005829">
    <property type="term" value="C:cytosol"/>
    <property type="evidence" value="ECO:0007669"/>
    <property type="project" value="TreeGrafter"/>
</dbReference>
<reference evidence="5 6" key="1">
    <citation type="submission" date="2025-04" db="UniProtKB">
        <authorList>
            <consortium name="RefSeq"/>
        </authorList>
    </citation>
    <scope>IDENTIFICATION</scope>
    <source>
        <tissue evidence="5 6">Brain</tissue>
    </source>
</reference>
<feature type="compositionally biased region" description="Acidic residues" evidence="3">
    <location>
        <begin position="104"/>
        <end position="113"/>
    </location>
</feature>
<dbReference type="GO" id="GO:0046033">
    <property type="term" value="P:AMP metabolic process"/>
    <property type="evidence" value="ECO:0007669"/>
    <property type="project" value="TreeGrafter"/>
</dbReference>
<keyword evidence="2" id="KW-0546">Nucleotide metabolism</keyword>
<dbReference type="PANTHER" id="PTHR11359">
    <property type="entry name" value="AMP DEAMINASE"/>
    <property type="match status" value="1"/>
</dbReference>
<dbReference type="KEGG" id="lcf:108874549"/>
<dbReference type="SUPFAM" id="SSF51556">
    <property type="entry name" value="Metallo-dependent hydrolases"/>
    <property type="match status" value="1"/>
</dbReference>
<evidence type="ECO:0000313" key="5">
    <source>
        <dbReference type="RefSeq" id="XP_018518574.1"/>
    </source>
</evidence>
<dbReference type="GO" id="GO:0032264">
    <property type="term" value="P:IMP salvage"/>
    <property type="evidence" value="ECO:0007669"/>
    <property type="project" value="InterPro"/>
</dbReference>
<comment type="similarity">
    <text evidence="1">Belongs to the metallo-dependent hydrolases superfamily. Adenosine and AMP deaminases family.</text>
</comment>
<accession>A0AAJ7PD72</accession>
<dbReference type="Gene3D" id="3.20.20.140">
    <property type="entry name" value="Metal-dependent hydrolases"/>
    <property type="match status" value="1"/>
</dbReference>
<evidence type="ECO:0000313" key="7">
    <source>
        <dbReference type="RefSeq" id="XP_050924882.1"/>
    </source>
</evidence>
<gene>
    <name evidence="5" type="primary">LOC108874547</name>
    <name evidence="6 7" type="synonym">LOC108874549</name>
</gene>
<organism evidence="4 5">
    <name type="scientific">Lates calcarifer</name>
    <name type="common">Barramundi</name>
    <name type="synonym">Holocentrus calcarifer</name>
    <dbReference type="NCBI Taxonomy" id="8187"/>
    <lineage>
        <taxon>Eukaryota</taxon>
        <taxon>Metazoa</taxon>
        <taxon>Chordata</taxon>
        <taxon>Craniata</taxon>
        <taxon>Vertebrata</taxon>
        <taxon>Euteleostomi</taxon>
        <taxon>Actinopterygii</taxon>
        <taxon>Neopterygii</taxon>
        <taxon>Teleostei</taxon>
        <taxon>Neoteleostei</taxon>
        <taxon>Acanthomorphata</taxon>
        <taxon>Carangaria</taxon>
        <taxon>Carangaria incertae sedis</taxon>
        <taxon>Centropomidae</taxon>
        <taxon>Lates</taxon>
    </lineage>
</organism>
<dbReference type="RefSeq" id="XP_050924882.1">
    <property type="nucleotide sequence ID" value="XM_051068925.1"/>
</dbReference>
<evidence type="ECO:0000256" key="2">
    <source>
        <dbReference type="ARBA" id="ARBA00023080"/>
    </source>
</evidence>
<evidence type="ECO:0000313" key="4">
    <source>
        <dbReference type="Proteomes" id="UP000694890"/>
    </source>
</evidence>
<dbReference type="GeneID" id="108874547"/>
<dbReference type="KEGG" id="lcf:108874547"/>
<dbReference type="RefSeq" id="XP_018518576.1">
    <property type="nucleotide sequence ID" value="XM_018663060.2"/>
</dbReference>
<evidence type="ECO:0000313" key="6">
    <source>
        <dbReference type="RefSeq" id="XP_018518576.1"/>
    </source>
</evidence>